<dbReference type="PROSITE" id="PS50903">
    <property type="entry name" value="RUBREDOXIN_LIKE"/>
    <property type="match status" value="1"/>
</dbReference>
<protein>
    <submittedName>
        <fullName evidence="2">Putative regulatory protein, FmdB family</fullName>
    </submittedName>
</protein>
<reference evidence="2 3" key="1">
    <citation type="submission" date="2017-06" db="EMBL/GenBank/DDBJ databases">
        <authorList>
            <person name="Kim H.J."/>
            <person name="Triplett B.A."/>
        </authorList>
    </citation>
    <scope>NUCLEOTIDE SEQUENCE [LARGE SCALE GENOMIC DNA]</scope>
    <source>
        <strain evidence="2 3">DSM 13116</strain>
    </source>
</reference>
<proteinExistence type="predicted"/>
<dbReference type="GO" id="GO:0005506">
    <property type="term" value="F:iron ion binding"/>
    <property type="evidence" value="ECO:0007669"/>
    <property type="project" value="InterPro"/>
</dbReference>
<dbReference type="EMBL" id="FZOC01000002">
    <property type="protein sequence ID" value="SNR75027.1"/>
    <property type="molecule type" value="Genomic_DNA"/>
</dbReference>
<keyword evidence="3" id="KW-1185">Reference proteome</keyword>
<sequence>MPMFEYECRACGHVFEELVFGQEDEAELRCPACGADKPDRRLSACAVRVGGGVASAPPMGPTGGCGGGGGFT</sequence>
<evidence type="ECO:0000313" key="2">
    <source>
        <dbReference type="EMBL" id="SNR75027.1"/>
    </source>
</evidence>
<dbReference type="SUPFAM" id="SSF57802">
    <property type="entry name" value="Rubredoxin-like"/>
    <property type="match status" value="1"/>
</dbReference>
<dbReference type="InterPro" id="IPR024934">
    <property type="entry name" value="Rubredoxin-like_dom"/>
</dbReference>
<dbReference type="RefSeq" id="WP_089272414.1">
    <property type="nucleotide sequence ID" value="NZ_FZOC01000002.1"/>
</dbReference>
<dbReference type="Pfam" id="PF09723">
    <property type="entry name" value="Zn_ribbon_8"/>
    <property type="match status" value="1"/>
</dbReference>
<feature type="domain" description="Rubredoxin-like" evidence="1">
    <location>
        <begin position="3"/>
        <end position="45"/>
    </location>
</feature>
<evidence type="ECO:0000259" key="1">
    <source>
        <dbReference type="PROSITE" id="PS50903"/>
    </source>
</evidence>
<dbReference type="NCBIfam" id="TIGR02605">
    <property type="entry name" value="CxxC_CxxC_SSSS"/>
    <property type="match status" value="1"/>
</dbReference>
<gene>
    <name evidence="2" type="ORF">SAMN04488503_1022</name>
</gene>
<evidence type="ECO:0000313" key="3">
    <source>
        <dbReference type="Proteomes" id="UP000198324"/>
    </source>
</evidence>
<dbReference type="Gene3D" id="2.20.28.30">
    <property type="entry name" value="RNA polymerase ii, chain L"/>
    <property type="match status" value="1"/>
</dbReference>
<dbReference type="CDD" id="cd00350">
    <property type="entry name" value="rubredoxin_like"/>
    <property type="match status" value="1"/>
</dbReference>
<dbReference type="InterPro" id="IPR013429">
    <property type="entry name" value="Regulatory_FmdB_Zinc_ribbon"/>
</dbReference>
<organism evidence="2 3">
    <name type="scientific">Humidesulfovibrio mexicanus</name>
    <dbReference type="NCBI Taxonomy" id="147047"/>
    <lineage>
        <taxon>Bacteria</taxon>
        <taxon>Pseudomonadati</taxon>
        <taxon>Thermodesulfobacteriota</taxon>
        <taxon>Desulfovibrionia</taxon>
        <taxon>Desulfovibrionales</taxon>
        <taxon>Desulfovibrionaceae</taxon>
        <taxon>Humidesulfovibrio</taxon>
    </lineage>
</organism>
<dbReference type="SMART" id="SM00834">
    <property type="entry name" value="CxxC_CXXC_SSSS"/>
    <property type="match status" value="1"/>
</dbReference>
<name>A0A238YV64_9BACT</name>
<dbReference type="Proteomes" id="UP000198324">
    <property type="component" value="Unassembled WGS sequence"/>
</dbReference>
<dbReference type="OrthoDB" id="9813321at2"/>
<accession>A0A238YV64</accession>
<dbReference type="AlphaFoldDB" id="A0A238YV64"/>